<dbReference type="eggNOG" id="COG2267">
    <property type="taxonomic scope" value="Bacteria"/>
</dbReference>
<dbReference type="OrthoDB" id="9801217at2"/>
<dbReference type="GO" id="GO:0016787">
    <property type="term" value="F:hydrolase activity"/>
    <property type="evidence" value="ECO:0007669"/>
    <property type="project" value="UniProtKB-KW"/>
</dbReference>
<dbReference type="EMBL" id="CP001821">
    <property type="protein sequence ID" value="ACZ32165.1"/>
    <property type="molecule type" value="Genomic_DNA"/>
</dbReference>
<dbReference type="HOGENOM" id="CLU_051796_0_0_11"/>
<evidence type="ECO:0000313" key="3">
    <source>
        <dbReference type="Proteomes" id="UP000002255"/>
    </source>
</evidence>
<reference evidence="2 3" key="2">
    <citation type="journal article" date="2010" name="Stand. Genomic Sci.">
        <title>Complete genome sequence of Xylanimonas cellulosilytica type strain (XIL07).</title>
        <authorList>
            <person name="Foster B."/>
            <person name="Pukall R."/>
            <person name="Abt B."/>
            <person name="Nolan M."/>
            <person name="Glavina Del Rio T."/>
            <person name="Chen F."/>
            <person name="Lucas S."/>
            <person name="Tice H."/>
            <person name="Pitluck S."/>
            <person name="Cheng J.-F."/>
            <person name="Chertkov O."/>
            <person name="Brettin T."/>
            <person name="Han C."/>
            <person name="Detter J.C."/>
            <person name="Bruce D."/>
            <person name="Goodwin L."/>
            <person name="Ivanova N."/>
            <person name="Mavromatis K."/>
            <person name="Pati A."/>
            <person name="Mikhailova N."/>
            <person name="Chen A."/>
            <person name="Palaniappan K."/>
            <person name="Land M."/>
            <person name="Hauser L."/>
            <person name="Chang Y.-J."/>
            <person name="Jeffries C.D."/>
            <person name="Chain P."/>
            <person name="Rohde M."/>
            <person name="Goeker M."/>
            <person name="Bristow J."/>
            <person name="Eisen J.A."/>
            <person name="Markowitz V."/>
            <person name="Hugenholtz P."/>
            <person name="Kyrpides N.C."/>
            <person name="Klenk H.-P."/>
            <person name="Lapidus A."/>
        </authorList>
    </citation>
    <scope>NUCLEOTIDE SEQUENCE [LARGE SCALE GENOMIC DNA]</scope>
    <source>
        <strain evidence="3">DSM 15894 / CECT 5975 / LMG 20990 / XIL07</strain>
    </source>
</reference>
<name>D1C0G2_XYLCX</name>
<dbReference type="SUPFAM" id="SSF53474">
    <property type="entry name" value="alpha/beta-Hydrolases"/>
    <property type="match status" value="1"/>
</dbReference>
<dbReference type="InterPro" id="IPR051044">
    <property type="entry name" value="MAG_DAG_Lipase"/>
</dbReference>
<dbReference type="InterPro" id="IPR022742">
    <property type="entry name" value="Hydrolase_4"/>
</dbReference>
<gene>
    <name evidence="2" type="ordered locus">Xcel_3164</name>
</gene>
<dbReference type="KEGG" id="xce:Xcel_3164"/>
<protein>
    <submittedName>
        <fullName evidence="2">Alpha/beta hydrolase fold protein</fullName>
    </submittedName>
</protein>
<sequence length="331" mass="35597">MSTTWHSDVLGDDFQQRTLPLPDGAEATLVRHVPSTTDGPPRRVAVLYVHGFVDYFFHPHVARALADAGYAFYAVDLRGFGRSLAAHTAAGGDPNLVADLGLHAQDLDVAAATVRAQGHERLVVLGHSMGGLVTTLWAAGRAGRADALVLNSPWFDLNENWLKRVPVTRVLDVVGRIAPRLVVGGLHPHYGTALHAATGGEWDFDLGWKPHEGFPVRAGWIRTVRRGQRRINGGAADVAVPTLVLASGRTGSHTKHHDGLLTTDSVLAVEHVRAGARRIGADVRFVEIEGGAHDLALSPSPARERYLEAVTDWLRERVPPGPGQPKSSAAR</sequence>
<keyword evidence="3" id="KW-1185">Reference proteome</keyword>
<dbReference type="Pfam" id="PF12146">
    <property type="entry name" value="Hydrolase_4"/>
    <property type="match status" value="1"/>
</dbReference>
<evidence type="ECO:0000313" key="2">
    <source>
        <dbReference type="EMBL" id="ACZ32165.1"/>
    </source>
</evidence>
<feature type="domain" description="Serine aminopeptidase S33" evidence="1">
    <location>
        <begin position="42"/>
        <end position="249"/>
    </location>
</feature>
<reference evidence="3" key="1">
    <citation type="submission" date="2009-11" db="EMBL/GenBank/DDBJ databases">
        <title>The complete chromosome of Xylanimonas cellulosilytica DSM 15894.</title>
        <authorList>
            <consortium name="US DOE Joint Genome Institute (JGI-PGF)"/>
            <person name="Lucas S."/>
            <person name="Copeland A."/>
            <person name="Lapidus A."/>
            <person name="Glavina del Rio T."/>
            <person name="Dalin E."/>
            <person name="Tice H."/>
            <person name="Bruce D."/>
            <person name="Goodwin L."/>
            <person name="Pitluck S."/>
            <person name="Kyrpides N."/>
            <person name="Mavromatis K."/>
            <person name="Ivanova N."/>
            <person name="Mikhailova N."/>
            <person name="Foster B."/>
            <person name="Clum A."/>
            <person name="Brettin T."/>
            <person name="Detter J.C."/>
            <person name="Han C."/>
            <person name="Larimer F."/>
            <person name="Land M."/>
            <person name="Hauser L."/>
            <person name="Markowitz V."/>
            <person name="Cheng J.F."/>
            <person name="Hugenholtz P."/>
            <person name="Woyke T."/>
            <person name="Wu D."/>
            <person name="Gehrich-Schroeter G."/>
            <person name="Schneider S."/>
            <person name="Pukall S.R."/>
            <person name="Klenk H.P."/>
            <person name="Eisen J.A."/>
        </authorList>
    </citation>
    <scope>NUCLEOTIDE SEQUENCE [LARGE SCALE GENOMIC DNA]</scope>
    <source>
        <strain evidence="3">DSM 15894 / CECT 5975 / LMG 20990 / XIL07</strain>
    </source>
</reference>
<dbReference type="STRING" id="446471.Xcel_3164"/>
<dbReference type="AlphaFoldDB" id="D1C0G2"/>
<dbReference type="PANTHER" id="PTHR11614">
    <property type="entry name" value="PHOSPHOLIPASE-RELATED"/>
    <property type="match status" value="1"/>
</dbReference>
<proteinExistence type="predicted"/>
<accession>D1C0G2</accession>
<dbReference type="ESTHER" id="xylcx-d1c0g2">
    <property type="family name" value="Monoglyceridelipase_lysophospholip"/>
</dbReference>
<evidence type="ECO:0000259" key="1">
    <source>
        <dbReference type="Pfam" id="PF12146"/>
    </source>
</evidence>
<dbReference type="InterPro" id="IPR029058">
    <property type="entry name" value="AB_hydrolase_fold"/>
</dbReference>
<dbReference type="Proteomes" id="UP000002255">
    <property type="component" value="Chromosome"/>
</dbReference>
<dbReference type="RefSeq" id="WP_012879907.1">
    <property type="nucleotide sequence ID" value="NC_013530.1"/>
</dbReference>
<keyword evidence="2" id="KW-0378">Hydrolase</keyword>
<dbReference type="Gene3D" id="3.40.50.1820">
    <property type="entry name" value="alpha/beta hydrolase"/>
    <property type="match status" value="1"/>
</dbReference>
<organism evidence="2 3">
    <name type="scientific">Xylanimonas cellulosilytica (strain DSM 15894 / JCM 12276 / CECT 5975 / KCTC 9989 / LMG 20990 / NBRC 107835 / XIL07)</name>
    <dbReference type="NCBI Taxonomy" id="446471"/>
    <lineage>
        <taxon>Bacteria</taxon>
        <taxon>Bacillati</taxon>
        <taxon>Actinomycetota</taxon>
        <taxon>Actinomycetes</taxon>
        <taxon>Micrococcales</taxon>
        <taxon>Promicromonosporaceae</taxon>
        <taxon>Xylanimonas</taxon>
    </lineage>
</organism>